<comment type="caution">
    <text evidence="2">The sequence shown here is derived from an EMBL/GenBank/DDBJ whole genome shotgun (WGS) entry which is preliminary data.</text>
</comment>
<dbReference type="Proteomes" id="UP000627984">
    <property type="component" value="Unassembled WGS sequence"/>
</dbReference>
<evidence type="ECO:0000313" key="2">
    <source>
        <dbReference type="EMBL" id="GGK88581.1"/>
    </source>
</evidence>
<dbReference type="AlphaFoldDB" id="A0AA37BM37"/>
<feature type="region of interest" description="Disordered" evidence="1">
    <location>
        <begin position="1"/>
        <end position="20"/>
    </location>
</feature>
<reference evidence="2" key="1">
    <citation type="journal article" date="2014" name="Int. J. Syst. Evol. Microbiol.">
        <title>Complete genome sequence of Corynebacterium casei LMG S-19264T (=DSM 44701T), isolated from a smear-ripened cheese.</title>
        <authorList>
            <consortium name="US DOE Joint Genome Institute (JGI-PGF)"/>
            <person name="Walter F."/>
            <person name="Albersmeier A."/>
            <person name="Kalinowski J."/>
            <person name="Ruckert C."/>
        </authorList>
    </citation>
    <scope>NUCLEOTIDE SEQUENCE</scope>
    <source>
        <strain evidence="2">JCM 3093</strain>
    </source>
</reference>
<name>A0AA37BM37_9ACTN</name>
<accession>A0AA37BM37</accession>
<sequence>MVTGAAAAEDAPSPPAAGVGSLEPQDVIARAVAAMTATAASLPCRLVFNIPDPSQVVARIGGRCSRGRSPTNPDRGWLLCNMLWERSHEEWTIGNRNVNMPKLNRYISDLNLGHIAVYREISLR</sequence>
<dbReference type="EMBL" id="BMQD01000020">
    <property type="protein sequence ID" value="GGK88581.1"/>
    <property type="molecule type" value="Genomic_DNA"/>
</dbReference>
<evidence type="ECO:0000256" key="1">
    <source>
        <dbReference type="SAM" id="MobiDB-lite"/>
    </source>
</evidence>
<gene>
    <name evidence="2" type="ORF">GCM10010126_55010</name>
</gene>
<proteinExistence type="predicted"/>
<protein>
    <submittedName>
        <fullName evidence="2">Uncharacterized protein</fullName>
    </submittedName>
</protein>
<reference evidence="2" key="2">
    <citation type="submission" date="2022-09" db="EMBL/GenBank/DDBJ databases">
        <authorList>
            <person name="Sun Q."/>
            <person name="Ohkuma M."/>
        </authorList>
    </citation>
    <scope>NUCLEOTIDE SEQUENCE</scope>
    <source>
        <strain evidence="2">JCM 3093</strain>
    </source>
</reference>
<evidence type="ECO:0000313" key="3">
    <source>
        <dbReference type="Proteomes" id="UP000627984"/>
    </source>
</evidence>
<feature type="compositionally biased region" description="Low complexity" evidence="1">
    <location>
        <begin position="1"/>
        <end position="11"/>
    </location>
</feature>
<organism evidence="2 3">
    <name type="scientific">Planomonospora parontospora</name>
    <dbReference type="NCBI Taxonomy" id="58119"/>
    <lineage>
        <taxon>Bacteria</taxon>
        <taxon>Bacillati</taxon>
        <taxon>Actinomycetota</taxon>
        <taxon>Actinomycetes</taxon>
        <taxon>Streptosporangiales</taxon>
        <taxon>Streptosporangiaceae</taxon>
        <taxon>Planomonospora</taxon>
    </lineage>
</organism>